<sequence length="287" mass="32071">MDTGASHMNRQLAFYQWICRRLQRDEQFSGQPSADLGSLRTVLRSCDVLLVAGHSTVDRTFKVIGDSRYARAVLYIGRLHDVADPALRALLADYTPCEPDTQLVIDARLERGLIVEPLSSLEGRHIRVCRAQGLSDNEAQDVLRYAISRIGVGSTQSWGALAMMALLPWRLLPLRWRARLFRRWAGELVKALSGTVVADAFSFVQFPVMPLVKESEPTARLLRLQPRAITAADFDHSPYFEIIKAPFQINAIPKGIDALPWKGNQGALAPERQRHLTLVEPTNGNHG</sequence>
<protein>
    <submittedName>
        <fullName evidence="1">Uncharacterized protein</fullName>
    </submittedName>
</protein>
<dbReference type="Proteomes" id="UP000008871">
    <property type="component" value="Chromosome"/>
</dbReference>
<dbReference type="AlphaFoldDB" id="Q0VQM0"/>
<dbReference type="eggNOG" id="ENOG502Z9N4">
    <property type="taxonomic scope" value="Bacteria"/>
</dbReference>
<dbReference type="STRING" id="393595.ABO_1080"/>
<name>Q0VQM0_ALCBS</name>
<organism evidence="1 2">
    <name type="scientific">Alcanivorax borkumensis (strain ATCC 700651 / DSM 11573 / NCIMB 13689 / SK2)</name>
    <dbReference type="NCBI Taxonomy" id="393595"/>
    <lineage>
        <taxon>Bacteria</taxon>
        <taxon>Pseudomonadati</taxon>
        <taxon>Pseudomonadota</taxon>
        <taxon>Gammaproteobacteria</taxon>
        <taxon>Oceanospirillales</taxon>
        <taxon>Alcanivoracaceae</taxon>
        <taxon>Alcanivorax</taxon>
    </lineage>
</organism>
<dbReference type="Gene3D" id="3.90.1720.10">
    <property type="entry name" value="endopeptidase domain like (from Nostoc punctiforme)"/>
    <property type="match status" value="1"/>
</dbReference>
<evidence type="ECO:0000313" key="2">
    <source>
        <dbReference type="Proteomes" id="UP000008871"/>
    </source>
</evidence>
<accession>Q0VQM0</accession>
<dbReference type="EMBL" id="AM286690">
    <property type="protein sequence ID" value="CAL16528.1"/>
    <property type="molecule type" value="Genomic_DNA"/>
</dbReference>
<dbReference type="KEGG" id="abo:ABO_1080"/>
<keyword evidence="2" id="KW-1185">Reference proteome</keyword>
<dbReference type="HOGENOM" id="CLU_067303_0_0_6"/>
<gene>
    <name evidence="1" type="ordered locus">ABO_1080</name>
</gene>
<reference evidence="1 2" key="1">
    <citation type="journal article" date="2006" name="Nat. Biotechnol.">
        <title>Genome sequence of the ubiquitous hydrocarbon-degrading marine bacterium Alcanivorax borkumensis.</title>
        <authorList>
            <person name="Schneiker S."/>
            <person name="Martins dos Santos V.A.P."/>
            <person name="Bartels D."/>
            <person name="Bekel T."/>
            <person name="Brecht M."/>
            <person name="Buhrmester J."/>
            <person name="Chernikova T.N."/>
            <person name="Denaro R."/>
            <person name="Ferrer M."/>
            <person name="Gertler C."/>
            <person name="Goesmann A."/>
            <person name="Golyshina O.V."/>
            <person name="Kaminski F."/>
            <person name="Khachane A.N."/>
            <person name="Lang S."/>
            <person name="Linke B."/>
            <person name="McHardy A.C."/>
            <person name="Meyer F."/>
            <person name="Nechitaylo T."/>
            <person name="Puehler A."/>
            <person name="Regenhardt D."/>
            <person name="Rupp O."/>
            <person name="Sabirova J.S."/>
            <person name="Selbitschka W."/>
            <person name="Yakimov M.M."/>
            <person name="Timmis K.N."/>
            <person name="Vorhoelter F.-J."/>
            <person name="Weidner S."/>
            <person name="Kaiser O."/>
            <person name="Golyshin P.N."/>
        </authorList>
    </citation>
    <scope>NUCLEOTIDE SEQUENCE [LARGE SCALE GENOMIC DNA]</scope>
    <source>
        <strain evidence="2">ATCC 700651 / DSM 11573 / NCIMB 13689 / SK2</strain>
    </source>
</reference>
<proteinExistence type="predicted"/>
<evidence type="ECO:0000313" key="1">
    <source>
        <dbReference type="EMBL" id="CAL16528.1"/>
    </source>
</evidence>